<dbReference type="EMBL" id="HE573022">
    <property type="protein sequence ID" value="CCC48651.1"/>
    <property type="molecule type" value="Genomic_DNA"/>
</dbReference>
<dbReference type="GO" id="GO:0005634">
    <property type="term" value="C:nucleus"/>
    <property type="evidence" value="ECO:0007669"/>
    <property type="project" value="UniProtKB-SubCell"/>
</dbReference>
<name>G0TXG1_TRYVY</name>
<evidence type="ECO:0000313" key="6">
    <source>
        <dbReference type="EMBL" id="CCC48651.1"/>
    </source>
</evidence>
<dbReference type="Pfam" id="PF10433">
    <property type="entry name" value="Beta-prop_RSE1_1st"/>
    <property type="match status" value="1"/>
</dbReference>
<dbReference type="PANTHER" id="PTHR10644">
    <property type="entry name" value="DNA REPAIR/RNA PROCESSING CPSF FAMILY"/>
    <property type="match status" value="1"/>
</dbReference>
<feature type="domain" description="RSE1/DDB1/CPSF1 C-terminal" evidence="3">
    <location>
        <begin position="820"/>
        <end position="1185"/>
    </location>
</feature>
<dbReference type="Pfam" id="PF03178">
    <property type="entry name" value="CPSF_A"/>
    <property type="match status" value="1"/>
</dbReference>
<dbReference type="InterPro" id="IPR004871">
    <property type="entry name" value="RSE1/DDB1/CPSF1_C"/>
</dbReference>
<dbReference type="InterPro" id="IPR058543">
    <property type="entry name" value="Beta-prop_RSE1/DDB1/CPSF1_2nd"/>
</dbReference>
<dbReference type="Pfam" id="PF23726">
    <property type="entry name" value="Beta-prop_RSE1_2nd"/>
    <property type="match status" value="1"/>
</dbReference>
<dbReference type="AlphaFoldDB" id="G0TXG1"/>
<evidence type="ECO:0000256" key="1">
    <source>
        <dbReference type="ARBA" id="ARBA00004123"/>
    </source>
</evidence>
<evidence type="ECO:0000256" key="2">
    <source>
        <dbReference type="ARBA" id="ARBA00023242"/>
    </source>
</evidence>
<feature type="domain" description="RSE1/DDB1/CPSF1 second beta-propeller" evidence="5">
    <location>
        <begin position="484"/>
        <end position="726"/>
    </location>
</feature>
<evidence type="ECO:0000259" key="3">
    <source>
        <dbReference type="Pfam" id="PF03178"/>
    </source>
</evidence>
<dbReference type="InterPro" id="IPR015943">
    <property type="entry name" value="WD40/YVTN_repeat-like_dom_sf"/>
</dbReference>
<dbReference type="InterPro" id="IPR018846">
    <property type="entry name" value="Beta-prop_RSE1/DDB1/CPSF1_1st"/>
</dbReference>
<evidence type="ECO:0000259" key="5">
    <source>
        <dbReference type="Pfam" id="PF23726"/>
    </source>
</evidence>
<dbReference type="Gene3D" id="2.130.10.10">
    <property type="entry name" value="YVTN repeat-like/Quinoprotein amine dehydrogenase"/>
    <property type="match status" value="3"/>
</dbReference>
<evidence type="ECO:0000259" key="4">
    <source>
        <dbReference type="Pfam" id="PF10433"/>
    </source>
</evidence>
<comment type="subcellular location">
    <subcellularLocation>
        <location evidence="1">Nucleus</location>
    </subcellularLocation>
</comment>
<proteinExistence type="predicted"/>
<dbReference type="OMA" id="NGCVCLY"/>
<feature type="domain" description="RSE1/DDB1/CPSF1 first beta-propeller" evidence="4">
    <location>
        <begin position="14"/>
        <end position="422"/>
    </location>
</feature>
<keyword evidence="2" id="KW-0539">Nucleus</keyword>
<dbReference type="GO" id="GO:0003676">
    <property type="term" value="F:nucleic acid binding"/>
    <property type="evidence" value="ECO:0007669"/>
    <property type="project" value="InterPro"/>
</dbReference>
<dbReference type="SUPFAM" id="SSF101898">
    <property type="entry name" value="NHL repeat"/>
    <property type="match status" value="1"/>
</dbReference>
<gene>
    <name evidence="6" type="ORF">TVY486_0604420</name>
</gene>
<accession>G0TXG1</accession>
<dbReference type="VEuPathDB" id="TriTrypDB:TvY486_0604420"/>
<organism evidence="6">
    <name type="scientific">Trypanosoma vivax (strain Y486)</name>
    <dbReference type="NCBI Taxonomy" id="1055687"/>
    <lineage>
        <taxon>Eukaryota</taxon>
        <taxon>Discoba</taxon>
        <taxon>Euglenozoa</taxon>
        <taxon>Kinetoplastea</taxon>
        <taxon>Metakinetoplastina</taxon>
        <taxon>Trypanosomatida</taxon>
        <taxon>Trypanosomatidae</taxon>
        <taxon>Trypanosoma</taxon>
        <taxon>Duttonella</taxon>
    </lineage>
</organism>
<protein>
    <submittedName>
        <fullName evidence="6">Putative damage-specific DNA binding protein</fullName>
    </submittedName>
</protein>
<sequence length="1272" mass="137965">MPFVVSTSKDPTAVLHVVPGRFLTDGESMVLLNRLNMISLYREGGSSFEHLSDFPLFATLKFVEGLSFDDSSGNVRHLVFLFSVKQEVSVVAFSRKSDGCIEMITLFHADVNTCLYQQRINDISLCCSGVYRTLHNTTLPIVVFSIHRGSVSAFDAVAAIATHSRLSKSATQTLDNLFPCDFVQNVFKKSRRLPPFSQGNFAASEVEVRSIALVHRDGMEGCASLLVLYVDFSLKAHVSEYSIHMGSWEEKRGATKTPSRGWIPDAFNVLAAGDTFQRRCVLLSNVETNACLLHALPDGFFVLGPQLITFSSWRGAASQPGSTKSVTTLETPHSGAYAEPVCCAMLPTRELLVYFWDGRYIKVMLRDGSDGVNPGKTVLSHSAPMSLSTTPNSVAVVGERCVVGSRVDSTFWMNWRTGEGGVLVNNCGPVFDMTVAVDGPRMSVIASTGVGLSGGLNLLRSAVNVCQFAAVHGVVNVKRVCMAGNVIILSFPGYSRVCHFAVGKTMEVVEVYETPFDTLVETLELVDISQGGAFLQVTTSGVNAVQGTMQEYIHRPGHGKSVEHAHSCGGMLVFSSYTSICVLAVNEPHSVITFHSEYEVSSLAMVSTTSLLVGEWGSNAISLYDVTAEGVHPRGRFTCSATPCSVSVIPYHGTSRLLVGLLNGYVADVLLDDIAGDSSVKVAETLLTLHPVRLFNLQSHNAVLCLGEVPLVIIVSDNGFQITGIDLYGIELCGIIPSSCSPVRYIFHSKKEQSLIFGNITDVQRLNTNFFPLRATVTLVKYMAWWNVFVMSLRRNERDQILTIMGYELWAPSPLRDEQNSLELLENERCVFVESVILGGGNEWSTGTDALENSAIIIGTTFAFPDEQLSRSSRFMWCSVEQGKTANEKPQLRQQGSKDVQGALGCCCVVPNYAGRIALGINGCVALYCWNAVDSTFIAEETIGVGMILTRLMPVLQHDMSYLVAFDSRHSSSVIAVDTIQGSLSVAARDPELRGVMDGTVLHSGARDDMCFGDDFFNLFCVPHVMPSATSPDAPAAGMPTCKLPTSAQYHVGDLITAMQQGSFAPCSLSNGVVPVPKVLIPGVCGPQIVFGTTHGSFGTITPVTSETYLLLKGIEVAVAAVVPALGGFSHAAYREVLCANQERGVSRNASFEAVNPRAMEVLRERRLKYVARCVCSGDLVEMFLTLSPDTQLRVIEEAAMHIQRWCLSAGTTLEDFLERSDLDHVSHGPSQSSAPCDTETINVLLRSKSLPTLPFTVAAIATFVRNLQRAH</sequence>
<reference evidence="6" key="1">
    <citation type="journal article" date="2012" name="Proc. Natl. Acad. Sci. U.S.A.">
        <title>Antigenic diversity is generated by distinct evolutionary mechanisms in African trypanosome species.</title>
        <authorList>
            <person name="Jackson A.P."/>
            <person name="Berry A."/>
            <person name="Aslett M."/>
            <person name="Allison H.C."/>
            <person name="Burton P."/>
            <person name="Vavrova-Anderson J."/>
            <person name="Brown R."/>
            <person name="Browne H."/>
            <person name="Corton N."/>
            <person name="Hauser H."/>
            <person name="Gamble J."/>
            <person name="Gilderthorp R."/>
            <person name="Marcello L."/>
            <person name="McQuillan J."/>
            <person name="Otto T.D."/>
            <person name="Quail M.A."/>
            <person name="Sanders M.J."/>
            <person name="van Tonder A."/>
            <person name="Ginger M.L."/>
            <person name="Field M.C."/>
            <person name="Barry J.D."/>
            <person name="Hertz-Fowler C."/>
            <person name="Berriman M."/>
        </authorList>
    </citation>
    <scope>NUCLEOTIDE SEQUENCE</scope>
    <source>
        <strain evidence="6">Y486</strain>
    </source>
</reference>
<dbReference type="InterPro" id="IPR050358">
    <property type="entry name" value="RSE1/DDB1/CFT1"/>
</dbReference>